<feature type="compositionally biased region" description="Polar residues" evidence="1">
    <location>
        <begin position="507"/>
        <end position="521"/>
    </location>
</feature>
<dbReference type="RefSeq" id="XP_013327952.1">
    <property type="nucleotide sequence ID" value="XM_013472498.1"/>
</dbReference>
<feature type="region of interest" description="Disordered" evidence="1">
    <location>
        <begin position="415"/>
        <end position="521"/>
    </location>
</feature>
<proteinExistence type="predicted"/>
<dbReference type="PANTHER" id="PTHR12205:SF0">
    <property type="entry name" value="CENTROMERE_KINETOCHORE PROTEIN ZW10 HOMOLOG"/>
    <property type="match status" value="1"/>
</dbReference>
<feature type="compositionally biased region" description="Acidic residues" evidence="1">
    <location>
        <begin position="447"/>
        <end position="463"/>
    </location>
</feature>
<evidence type="ECO:0000259" key="2">
    <source>
        <dbReference type="Pfam" id="PF22766"/>
    </source>
</evidence>
<dbReference type="GeneID" id="25316991"/>
<accession>A0A0F4YTC5</accession>
<organism evidence="3 4">
    <name type="scientific">Rasamsonia emersonii (strain ATCC 16479 / CBS 393.64 / IMI 116815)</name>
    <dbReference type="NCBI Taxonomy" id="1408163"/>
    <lineage>
        <taxon>Eukaryota</taxon>
        <taxon>Fungi</taxon>
        <taxon>Dikarya</taxon>
        <taxon>Ascomycota</taxon>
        <taxon>Pezizomycotina</taxon>
        <taxon>Eurotiomycetes</taxon>
        <taxon>Eurotiomycetidae</taxon>
        <taxon>Eurotiales</taxon>
        <taxon>Trichocomaceae</taxon>
        <taxon>Rasamsonia</taxon>
    </lineage>
</organism>
<dbReference type="PANTHER" id="PTHR12205">
    <property type="entry name" value="CENTROMERE/KINETOCHORE PROTEIN ZW10"/>
    <property type="match status" value="1"/>
</dbReference>
<keyword evidence="4" id="KW-1185">Reference proteome</keyword>
<dbReference type="Proteomes" id="UP000053958">
    <property type="component" value="Unassembled WGS sequence"/>
</dbReference>
<dbReference type="Pfam" id="PF22766">
    <property type="entry name" value="ZW10_C2"/>
    <property type="match status" value="1"/>
</dbReference>
<dbReference type="GO" id="GO:1990423">
    <property type="term" value="C:RZZ complex"/>
    <property type="evidence" value="ECO:0007669"/>
    <property type="project" value="TreeGrafter"/>
</dbReference>
<evidence type="ECO:0000256" key="1">
    <source>
        <dbReference type="SAM" id="MobiDB-lite"/>
    </source>
</evidence>
<dbReference type="InterPro" id="IPR055148">
    <property type="entry name" value="ZW10_C_2"/>
</dbReference>
<dbReference type="STRING" id="1408163.A0A0F4YTC5"/>
<evidence type="ECO:0000313" key="4">
    <source>
        <dbReference type="Proteomes" id="UP000053958"/>
    </source>
</evidence>
<evidence type="ECO:0000313" key="3">
    <source>
        <dbReference type="EMBL" id="KKA21340.1"/>
    </source>
</evidence>
<feature type="domain" description="ZW10 C-terminal helical" evidence="2">
    <location>
        <begin position="673"/>
        <end position="821"/>
    </location>
</feature>
<dbReference type="OrthoDB" id="10251381at2759"/>
<dbReference type="GO" id="GO:0005737">
    <property type="term" value="C:cytoplasm"/>
    <property type="evidence" value="ECO:0007669"/>
    <property type="project" value="GOC"/>
</dbReference>
<dbReference type="GO" id="GO:0007094">
    <property type="term" value="P:mitotic spindle assembly checkpoint signaling"/>
    <property type="evidence" value="ECO:0007669"/>
    <property type="project" value="TreeGrafter"/>
</dbReference>
<dbReference type="EMBL" id="LASV01000190">
    <property type="protein sequence ID" value="KKA21340.1"/>
    <property type="molecule type" value="Genomic_DNA"/>
</dbReference>
<name>A0A0F4YTC5_RASE3</name>
<reference evidence="3 4" key="1">
    <citation type="submission" date="2015-04" db="EMBL/GenBank/DDBJ databases">
        <authorList>
            <person name="Heijne W.H."/>
            <person name="Fedorova N.D."/>
            <person name="Nierman W.C."/>
            <person name="Vollebregt A.W."/>
            <person name="Zhao Z."/>
            <person name="Wu L."/>
            <person name="Kumar M."/>
            <person name="Stam H."/>
            <person name="van den Berg M.A."/>
            <person name="Pel H.J."/>
        </authorList>
    </citation>
    <scope>NUCLEOTIDE SEQUENCE [LARGE SCALE GENOMIC DNA]</scope>
    <source>
        <strain evidence="3 4">CBS 393.64</strain>
    </source>
</reference>
<dbReference type="InterPro" id="IPR046362">
    <property type="entry name" value="Zw10/DSL1_C_sf"/>
</dbReference>
<comment type="caution">
    <text evidence="3">The sequence shown here is derived from an EMBL/GenBank/DDBJ whole genome shotgun (WGS) entry which is preliminary data.</text>
</comment>
<dbReference type="AlphaFoldDB" id="A0A0F4YTC5"/>
<feature type="compositionally biased region" description="Acidic residues" evidence="1">
    <location>
        <begin position="474"/>
        <end position="495"/>
    </location>
</feature>
<protein>
    <recommendedName>
        <fullName evidence="2">ZW10 C-terminal helical domain-containing protein</fullName>
    </recommendedName>
</protein>
<dbReference type="Gene3D" id="1.10.357.150">
    <property type="match status" value="1"/>
</dbReference>
<gene>
    <name evidence="3" type="ORF">T310_4644</name>
</gene>
<sequence>MPAMVSEDQLCESVLDFVTNGTYPDSEDVVASEFPASALPEALLRISKAREQAEKEISSLSEQTASDVDGWISQARQLHADIERSRETAREIVVQHENTKPLQLKVEDASTKVHLLQTEIAFNEAVTETLEQIQEFRRRLDAGHKAVEEGRIADAIESLEHSEKTIETVKFSTNGNLTSILSENISALRNSIIEFLRIQWASEVRIDKEKGELYIKDRTDTSLEQTIESLSRLNVLDAVNKSFQKDMLTSIIYPILHSPVHGETNDISVGEFGIRIERSTSPTPVSAIIDRVDTVLGYLHQRLPVSISKPLSEEIVPVVSSKLIDSWLSPAIPVDLHGLDAFEKTLGRVMEFCQTVEGFGWHGQEALVSWVNQVPRLWLTRRRVDALDQVRKVLAGSKGATRKVERVEKEMVSSKDEVLLEGGTSEDWDAGWGNEEESKGPAPTKEVDDEADVSAWGLEDEDIKADNGPPAAESAEDDDAGDAWGWGDDEEDQIPEEGQKADATAPKHQNGQEAKQSSSPKEITLTEYYTVTDIPDSILALIRRQVSDSEALSTPEFANSRVSSSGAGLLALPTLILAMFKATALSFYTLKLNAGQIYLYNDSMYLAEQIRKLVDEHQLSRLTPDIEGLERFGKLCYSKEMQTQRTIVIDLLDGSQGFAHCSEQPYLGECENAIDATVDRIRDVYKEWQSILSRSALLQAIGSLLSTVINKVIIDIEDLSDISEAESQRLVSFCNKLSKLEDLFMPETAGDKEPVSMAAVYVRNWLKFQYLINILESSLADIKFLWTEGELSFEFSAEEVIELIGALFAESDHRRRAIAEIRRTSRAR</sequence>
<dbReference type="GO" id="GO:0006888">
    <property type="term" value="P:endoplasmic reticulum to Golgi vesicle-mediated transport"/>
    <property type="evidence" value="ECO:0007669"/>
    <property type="project" value="TreeGrafter"/>
</dbReference>